<reference evidence="3" key="1">
    <citation type="submission" date="2020-10" db="EMBL/GenBank/DDBJ databases">
        <authorList>
            <person name="Gilroy R."/>
        </authorList>
    </citation>
    <scope>NUCLEOTIDE SEQUENCE</scope>
    <source>
        <strain evidence="3">CHK184-20233</strain>
    </source>
</reference>
<protein>
    <submittedName>
        <fullName evidence="3">SDR family oxidoreductase</fullName>
    </submittedName>
</protein>
<dbReference type="SUPFAM" id="SSF51735">
    <property type="entry name" value="NAD(P)-binding Rossmann-fold domains"/>
    <property type="match status" value="1"/>
</dbReference>
<reference evidence="3" key="2">
    <citation type="journal article" date="2021" name="PeerJ">
        <title>Extensive microbial diversity within the chicken gut microbiome revealed by metagenomics and culture.</title>
        <authorList>
            <person name="Gilroy R."/>
            <person name="Ravi A."/>
            <person name="Getino M."/>
            <person name="Pursley I."/>
            <person name="Horton D.L."/>
            <person name="Alikhan N.F."/>
            <person name="Baker D."/>
            <person name="Gharbi K."/>
            <person name="Hall N."/>
            <person name="Watson M."/>
            <person name="Adriaenssens E.M."/>
            <person name="Foster-Nyarko E."/>
            <person name="Jarju S."/>
            <person name="Secka A."/>
            <person name="Antonio M."/>
            <person name="Oren A."/>
            <person name="Chaudhuri R.R."/>
            <person name="La Ragione R."/>
            <person name="Hildebrand F."/>
            <person name="Pallen M.J."/>
        </authorList>
    </citation>
    <scope>NUCLEOTIDE SEQUENCE</scope>
    <source>
        <strain evidence="3">CHK184-20233</strain>
    </source>
</reference>
<dbReference type="PRINTS" id="PR00080">
    <property type="entry name" value="SDRFAMILY"/>
</dbReference>
<evidence type="ECO:0000256" key="1">
    <source>
        <dbReference type="ARBA" id="ARBA00006484"/>
    </source>
</evidence>
<dbReference type="EMBL" id="DVHC01000059">
    <property type="protein sequence ID" value="HIR59534.1"/>
    <property type="molecule type" value="Genomic_DNA"/>
</dbReference>
<proteinExistence type="inferred from homology"/>
<dbReference type="Proteomes" id="UP000824232">
    <property type="component" value="Unassembled WGS sequence"/>
</dbReference>
<dbReference type="InterPro" id="IPR036291">
    <property type="entry name" value="NAD(P)-bd_dom_sf"/>
</dbReference>
<dbReference type="Pfam" id="PF13561">
    <property type="entry name" value="adh_short_C2"/>
    <property type="match status" value="1"/>
</dbReference>
<comment type="caution">
    <text evidence="3">The sequence shown here is derived from an EMBL/GenBank/DDBJ whole genome shotgun (WGS) entry which is preliminary data.</text>
</comment>
<dbReference type="AlphaFoldDB" id="A0A9D1DUU0"/>
<evidence type="ECO:0000313" key="4">
    <source>
        <dbReference type="Proteomes" id="UP000824232"/>
    </source>
</evidence>
<dbReference type="FunFam" id="3.40.50.720:FF:000084">
    <property type="entry name" value="Short-chain dehydrogenase reductase"/>
    <property type="match status" value="1"/>
</dbReference>
<dbReference type="CDD" id="cd05233">
    <property type="entry name" value="SDR_c"/>
    <property type="match status" value="1"/>
</dbReference>
<dbReference type="InterPro" id="IPR020904">
    <property type="entry name" value="Sc_DH/Rdtase_CS"/>
</dbReference>
<dbReference type="Gene3D" id="3.40.50.720">
    <property type="entry name" value="NAD(P)-binding Rossmann-like Domain"/>
    <property type="match status" value="1"/>
</dbReference>
<gene>
    <name evidence="3" type="ORF">IAB38_05725</name>
</gene>
<dbReference type="InterPro" id="IPR002347">
    <property type="entry name" value="SDR_fam"/>
</dbReference>
<dbReference type="PROSITE" id="PS00061">
    <property type="entry name" value="ADH_SHORT"/>
    <property type="match status" value="1"/>
</dbReference>
<dbReference type="PANTHER" id="PTHR42760">
    <property type="entry name" value="SHORT-CHAIN DEHYDROGENASES/REDUCTASES FAMILY MEMBER"/>
    <property type="match status" value="1"/>
</dbReference>
<comment type="similarity">
    <text evidence="1">Belongs to the short-chain dehydrogenases/reductases (SDR) family.</text>
</comment>
<name>A0A9D1DUU0_9FIRM</name>
<accession>A0A9D1DUU0</accession>
<sequence length="244" mass="26970">MTKKVLITGGGTGIGKAIAKAFYEKGYEVYILGRRKEKLEEVCNDTNNSINYFICDISNNNDIKQIINELNNIDTLINCAGIISSGEEKEKYDYFELNNIIDTNLKGTISMCLQIIDKWKENNIKGNIINIGSIVANNGSKYFPIYSASKAGIIAFSKSIASRYGELGIRCNVISPGVIKTPMSYIETPDFDNYIEDIENNTPLGRLGNPDDIAKVALFLDSENSLFITGQDIIVDGGYTLSQE</sequence>
<evidence type="ECO:0000256" key="2">
    <source>
        <dbReference type="ARBA" id="ARBA00023002"/>
    </source>
</evidence>
<dbReference type="PRINTS" id="PR00081">
    <property type="entry name" value="GDHRDH"/>
</dbReference>
<dbReference type="GO" id="GO:0016616">
    <property type="term" value="F:oxidoreductase activity, acting on the CH-OH group of donors, NAD or NADP as acceptor"/>
    <property type="evidence" value="ECO:0007669"/>
    <property type="project" value="TreeGrafter"/>
</dbReference>
<dbReference type="GO" id="GO:0008206">
    <property type="term" value="P:bile acid metabolic process"/>
    <property type="evidence" value="ECO:0007669"/>
    <property type="project" value="UniProtKB-ARBA"/>
</dbReference>
<keyword evidence="2" id="KW-0560">Oxidoreductase</keyword>
<evidence type="ECO:0000313" key="3">
    <source>
        <dbReference type="EMBL" id="HIR59534.1"/>
    </source>
</evidence>
<organism evidence="3 4">
    <name type="scientific">Candidatus Onthousia excrementipullorum</name>
    <dbReference type="NCBI Taxonomy" id="2840884"/>
    <lineage>
        <taxon>Bacteria</taxon>
        <taxon>Bacillati</taxon>
        <taxon>Bacillota</taxon>
        <taxon>Bacilli</taxon>
        <taxon>Candidatus Onthousia</taxon>
    </lineage>
</organism>